<evidence type="ECO:0000313" key="1">
    <source>
        <dbReference type="EMBL" id="QDV29868.1"/>
    </source>
</evidence>
<dbReference type="EMBL" id="CP036299">
    <property type="protein sequence ID" value="QDV29868.1"/>
    <property type="molecule type" value="Genomic_DNA"/>
</dbReference>
<dbReference type="KEGG" id="peh:Spb1_17870"/>
<sequence length="39" mass="4309">MVAVLSEHAGIVDGIDLRILKHMLPQGRKHGTQWGIFPS</sequence>
<keyword evidence="2" id="KW-1185">Reference proteome</keyword>
<accession>A0A518GMM0</accession>
<organism evidence="1 2">
    <name type="scientific">Planctopirus ephydatiae</name>
    <dbReference type="NCBI Taxonomy" id="2528019"/>
    <lineage>
        <taxon>Bacteria</taxon>
        <taxon>Pseudomonadati</taxon>
        <taxon>Planctomycetota</taxon>
        <taxon>Planctomycetia</taxon>
        <taxon>Planctomycetales</taxon>
        <taxon>Planctomycetaceae</taxon>
        <taxon>Planctopirus</taxon>
    </lineage>
</organism>
<reference evidence="1 2" key="1">
    <citation type="submission" date="2019-02" db="EMBL/GenBank/DDBJ databases">
        <title>Deep-cultivation of Planctomycetes and their phenomic and genomic characterization uncovers novel biology.</title>
        <authorList>
            <person name="Wiegand S."/>
            <person name="Jogler M."/>
            <person name="Boedeker C."/>
            <person name="Pinto D."/>
            <person name="Vollmers J."/>
            <person name="Rivas-Marin E."/>
            <person name="Kohn T."/>
            <person name="Peeters S.H."/>
            <person name="Heuer A."/>
            <person name="Rast P."/>
            <person name="Oberbeckmann S."/>
            <person name="Bunk B."/>
            <person name="Jeske O."/>
            <person name="Meyerdierks A."/>
            <person name="Storesund J.E."/>
            <person name="Kallscheuer N."/>
            <person name="Luecker S."/>
            <person name="Lage O.M."/>
            <person name="Pohl T."/>
            <person name="Merkel B.J."/>
            <person name="Hornburger P."/>
            <person name="Mueller R.-W."/>
            <person name="Bruemmer F."/>
            <person name="Labrenz M."/>
            <person name="Spormann A.M."/>
            <person name="Op den Camp H."/>
            <person name="Overmann J."/>
            <person name="Amann R."/>
            <person name="Jetten M.S.M."/>
            <person name="Mascher T."/>
            <person name="Medema M.H."/>
            <person name="Devos D.P."/>
            <person name="Kaster A.-K."/>
            <person name="Ovreas L."/>
            <person name="Rohde M."/>
            <person name="Galperin M.Y."/>
            <person name="Jogler C."/>
        </authorList>
    </citation>
    <scope>NUCLEOTIDE SEQUENCE [LARGE SCALE GENOMIC DNA]</scope>
    <source>
        <strain evidence="1 2">Spb1</strain>
    </source>
</reference>
<proteinExistence type="predicted"/>
<evidence type="ECO:0000313" key="2">
    <source>
        <dbReference type="Proteomes" id="UP000315349"/>
    </source>
</evidence>
<dbReference type="Proteomes" id="UP000315349">
    <property type="component" value="Chromosome"/>
</dbReference>
<name>A0A518GMM0_9PLAN</name>
<protein>
    <submittedName>
        <fullName evidence="1">Uncharacterized protein</fullName>
    </submittedName>
</protein>
<gene>
    <name evidence="1" type="ORF">Spb1_17870</name>
</gene>
<dbReference type="AlphaFoldDB" id="A0A518GMM0"/>